<organism evidence="1 2">
    <name type="scientific">Streptodolium elevatio</name>
    <dbReference type="NCBI Taxonomy" id="3157996"/>
    <lineage>
        <taxon>Bacteria</taxon>
        <taxon>Bacillati</taxon>
        <taxon>Actinomycetota</taxon>
        <taxon>Actinomycetes</taxon>
        <taxon>Kitasatosporales</taxon>
        <taxon>Streptomycetaceae</taxon>
        <taxon>Streptodolium</taxon>
    </lineage>
</organism>
<keyword evidence="2" id="KW-1185">Reference proteome</keyword>
<protein>
    <recommendedName>
        <fullName evidence="3">SalK</fullName>
    </recommendedName>
</protein>
<reference evidence="1 2" key="1">
    <citation type="submission" date="2024-06" db="EMBL/GenBank/DDBJ databases">
        <title>The Natural Products Discovery Center: Release of the First 8490 Sequenced Strains for Exploring Actinobacteria Biosynthetic Diversity.</title>
        <authorList>
            <person name="Kalkreuter E."/>
            <person name="Kautsar S.A."/>
            <person name="Yang D."/>
            <person name="Bader C.D."/>
            <person name="Teijaro C.N."/>
            <person name="Fluegel L."/>
            <person name="Davis C.M."/>
            <person name="Simpson J.R."/>
            <person name="Lauterbach L."/>
            <person name="Steele A.D."/>
            <person name="Gui C."/>
            <person name="Meng S."/>
            <person name="Li G."/>
            <person name="Viehrig K."/>
            <person name="Ye F."/>
            <person name="Su P."/>
            <person name="Kiefer A.F."/>
            <person name="Nichols A."/>
            <person name="Cepeda A.J."/>
            <person name="Yan W."/>
            <person name="Fan B."/>
            <person name="Jiang Y."/>
            <person name="Adhikari A."/>
            <person name="Zheng C.-J."/>
            <person name="Schuster L."/>
            <person name="Cowan T.M."/>
            <person name="Smanski M.J."/>
            <person name="Chevrette M.G."/>
            <person name="De Carvalho L.P.S."/>
            <person name="Shen B."/>
        </authorList>
    </citation>
    <scope>NUCLEOTIDE SEQUENCE [LARGE SCALE GENOMIC DNA]</scope>
    <source>
        <strain evidence="1 2">NPDC048946</strain>
    </source>
</reference>
<dbReference type="Proteomes" id="UP001551482">
    <property type="component" value="Unassembled WGS sequence"/>
</dbReference>
<dbReference type="Pfam" id="PF21863">
    <property type="entry name" value="HTH_67"/>
    <property type="match status" value="1"/>
</dbReference>
<name>A0ABV3DKX5_9ACTN</name>
<proteinExistence type="predicted"/>
<sequence>MTTTDVPALARRLWQAIEPIHGVAYYAPEPAEASRSLGLVGYWMGYFVGRLAPVGALDAPAAQALSFSFAPRRVSRALPDAWAVTTPEKAVRARLDAVSAALTRVMTEVPGSSGRPPLVLGSAAAADAATAATPGTGAGSPAVSRADLARLVELLEAAVEGCSYEGRTLAAAWSGVPRPDDLEGRLWLATAVLREHRGDGHVVSVVHHGLSGLEAGVSHVATGQVAREIIQGTRGWTDEEWRGAEQRLSERGLLDRDGLITPAGLALRESVEAATDRLATGPVDRLGAEGVREAVGLALRLGRRISDDGLFPVPNPIGVPRP</sequence>
<comment type="caution">
    <text evidence="1">The sequence shown here is derived from an EMBL/GenBank/DDBJ whole genome shotgun (WGS) entry which is preliminary data.</text>
</comment>
<dbReference type="RefSeq" id="WP_358356907.1">
    <property type="nucleotide sequence ID" value="NZ_JBEZFP010000063.1"/>
</dbReference>
<evidence type="ECO:0008006" key="3">
    <source>
        <dbReference type="Google" id="ProtNLM"/>
    </source>
</evidence>
<dbReference type="EMBL" id="JBEZFP010000063">
    <property type="protein sequence ID" value="MEU8136413.1"/>
    <property type="molecule type" value="Genomic_DNA"/>
</dbReference>
<evidence type="ECO:0000313" key="1">
    <source>
        <dbReference type="EMBL" id="MEU8136413.1"/>
    </source>
</evidence>
<dbReference type="NCBIfam" id="NF047719">
    <property type="entry name" value="SCO6745_fam_HTH"/>
    <property type="match status" value="1"/>
</dbReference>
<evidence type="ECO:0000313" key="2">
    <source>
        <dbReference type="Proteomes" id="UP001551482"/>
    </source>
</evidence>
<gene>
    <name evidence="1" type="ORF">AB0C36_23245</name>
</gene>
<dbReference type="InterPro" id="IPR054058">
    <property type="entry name" value="HTH_67"/>
</dbReference>
<accession>A0ABV3DKX5</accession>